<protein>
    <submittedName>
        <fullName evidence="4">Esterase-like activity of phytase family protein</fullName>
    </submittedName>
</protein>
<evidence type="ECO:0000313" key="5">
    <source>
        <dbReference type="Proteomes" id="UP000281118"/>
    </source>
</evidence>
<comment type="caution">
    <text evidence="4">The sequence shown here is derived from an EMBL/GenBank/DDBJ whole genome shotgun (WGS) entry which is preliminary data.</text>
</comment>
<dbReference type="AlphaFoldDB" id="A0A433MUS0"/>
<feature type="region of interest" description="Disordered" evidence="1">
    <location>
        <begin position="44"/>
        <end position="71"/>
    </location>
</feature>
<dbReference type="GO" id="GO:0016747">
    <property type="term" value="F:acyltransferase activity, transferring groups other than amino-acyl groups"/>
    <property type="evidence" value="ECO:0007669"/>
    <property type="project" value="InterPro"/>
</dbReference>
<evidence type="ECO:0000256" key="2">
    <source>
        <dbReference type="SAM" id="SignalP"/>
    </source>
</evidence>
<feature type="chain" id="PRO_5019457314" evidence="2">
    <location>
        <begin position="26"/>
        <end position="490"/>
    </location>
</feature>
<dbReference type="InterPro" id="IPR027372">
    <property type="entry name" value="Phytase-like_dom"/>
</dbReference>
<dbReference type="PANTHER" id="PTHR37957:SF1">
    <property type="entry name" value="PHYTASE-LIKE DOMAIN-CONTAINING PROTEIN"/>
    <property type="match status" value="1"/>
</dbReference>
<evidence type="ECO:0000256" key="1">
    <source>
        <dbReference type="SAM" id="MobiDB-lite"/>
    </source>
</evidence>
<evidence type="ECO:0000313" key="4">
    <source>
        <dbReference type="EMBL" id="RUR71568.1"/>
    </source>
</evidence>
<feature type="domain" description="Phytase-like" evidence="3">
    <location>
        <begin position="108"/>
        <end position="457"/>
    </location>
</feature>
<dbReference type="OrthoDB" id="384721at2"/>
<feature type="signal peptide" evidence="2">
    <location>
        <begin position="1"/>
        <end position="25"/>
    </location>
</feature>
<dbReference type="Proteomes" id="UP000281118">
    <property type="component" value="Unassembled WGS sequence"/>
</dbReference>
<proteinExistence type="predicted"/>
<dbReference type="EMBL" id="RXFT01000021">
    <property type="protein sequence ID" value="RUR71568.1"/>
    <property type="molecule type" value="Genomic_DNA"/>
</dbReference>
<dbReference type="PROSITE" id="PS00099">
    <property type="entry name" value="THIOLASE_3"/>
    <property type="match status" value="1"/>
</dbReference>
<organism evidence="4 5">
    <name type="scientific">Variovorax guangxiensis</name>
    <dbReference type="NCBI Taxonomy" id="1775474"/>
    <lineage>
        <taxon>Bacteria</taxon>
        <taxon>Pseudomonadati</taxon>
        <taxon>Pseudomonadota</taxon>
        <taxon>Betaproteobacteria</taxon>
        <taxon>Burkholderiales</taxon>
        <taxon>Comamonadaceae</taxon>
        <taxon>Variovorax</taxon>
    </lineage>
</organism>
<name>A0A433MUS0_9BURK</name>
<keyword evidence="2" id="KW-0732">Signal</keyword>
<evidence type="ECO:0000259" key="3">
    <source>
        <dbReference type="Pfam" id="PF13449"/>
    </source>
</evidence>
<sequence length="490" mass="51754">MSSRFISLSLPRHIAIAAIASAVLAACGGGGSGSGIVLPPVAGTPAPSPAPAPAPAPAPQPSPDPSAGLPHKLTGWASLPASFRQPGPTTGQFITAALGVTPPFVDGQPLPGFSALLKNDDGTWTAMPDNGYGSKSNSGDFVVGFYNVSIDFRTASNGTTVPGTVKVNSHVAFNDAKGFLKDGKGVDLKITADFANYQTVSGNNLVDSGKPVDPRIVSGRLLTGFDLDVESIARAKDGTYFVGEEFGPYILHFDKDGTLMGDPVPHPFLRSPSNPLVMNEGATVTSLSSRGFESLAFNADKTRLYAVPEAAPSLAALRPVADDERYLNFFEFDPASMLYTGKNPVYRKDGPAKDNQIVIGDMTNIGGNRFVLIERDSLYGSKAVVKRLYMVDLDVKDADGVLKKTLLVDLLNISDPDDIGGPLANVANGKFSMPFDSVESVEVVDDYTLAVAIDTNFPTEDGRVPGKPDDTEIITIRFEQPLFKRAASKT</sequence>
<dbReference type="PROSITE" id="PS51257">
    <property type="entry name" value="PROKAR_LIPOPROTEIN"/>
    <property type="match status" value="1"/>
</dbReference>
<dbReference type="Pfam" id="PF13449">
    <property type="entry name" value="Phytase-like"/>
    <property type="match status" value="1"/>
</dbReference>
<gene>
    <name evidence="4" type="ORF">EJP67_31435</name>
</gene>
<dbReference type="InterPro" id="IPR020610">
    <property type="entry name" value="Thiolase_AS"/>
</dbReference>
<feature type="compositionally biased region" description="Pro residues" evidence="1">
    <location>
        <begin position="46"/>
        <end position="64"/>
    </location>
</feature>
<accession>A0A433MUS0</accession>
<dbReference type="RefSeq" id="WP_126025629.1">
    <property type="nucleotide sequence ID" value="NZ_RXFT01000021.1"/>
</dbReference>
<reference evidence="4 5" key="1">
    <citation type="submission" date="2018-12" db="EMBL/GenBank/DDBJ databases">
        <title>The genome sequences of Variovorax guangxiensis DSM 27352.</title>
        <authorList>
            <person name="Gao J."/>
            <person name="Sun J."/>
        </authorList>
    </citation>
    <scope>NUCLEOTIDE SEQUENCE [LARGE SCALE GENOMIC DNA]</scope>
    <source>
        <strain evidence="4 5">DSM 27352</strain>
    </source>
</reference>
<dbReference type="PANTHER" id="PTHR37957">
    <property type="entry name" value="BLR7070 PROTEIN"/>
    <property type="match status" value="1"/>
</dbReference>